<name>A0A3S0VQK9_9BACI</name>
<dbReference type="InterPro" id="IPR005064">
    <property type="entry name" value="BUG"/>
</dbReference>
<organism evidence="3 4">
    <name type="scientific">Peribacillus cavernae</name>
    <dbReference type="NCBI Taxonomy" id="1674310"/>
    <lineage>
        <taxon>Bacteria</taxon>
        <taxon>Bacillati</taxon>
        <taxon>Bacillota</taxon>
        <taxon>Bacilli</taxon>
        <taxon>Bacillales</taxon>
        <taxon>Bacillaceae</taxon>
        <taxon>Peribacillus</taxon>
    </lineage>
</organism>
<evidence type="ECO:0000313" key="3">
    <source>
        <dbReference type="EMBL" id="RUQ32702.1"/>
    </source>
</evidence>
<dbReference type="PANTHER" id="PTHR42928">
    <property type="entry name" value="TRICARBOXYLATE-BINDING PROTEIN"/>
    <property type="match status" value="1"/>
</dbReference>
<sequence>MGVFMKKKSLKIAMVGLFLLSLFTSGCASQTNSTNAKQNEKASVKFPTKPIELIVPFAAGGGTDLVARALAESMKSELGKDVVVINKTGGSGAVGMNEGLHSKADGYTLTMATREIVSLPLLELAPFKTTDFKFIGNMNRDPALLVVSTKSKYKKFEDLVDDIKANPGKLKFASSSTPSLYGIPFAQAANLKFATIPFQGTAQAVVEVLGGRAEFGLYGPGEVTAQIKSGDLRPLAIMAEERLEGDLKDIPTMKEKGVNVGWAGTYRGLAVPGDTPDEVVNVLEDAVEKAVNDQKFIDFMAKQNLFIDYLNAADFEAMIEKDITALDPIVQAANEQK</sequence>
<dbReference type="Gene3D" id="3.40.190.10">
    <property type="entry name" value="Periplasmic binding protein-like II"/>
    <property type="match status" value="1"/>
</dbReference>
<dbReference type="SUPFAM" id="SSF53850">
    <property type="entry name" value="Periplasmic binding protein-like II"/>
    <property type="match status" value="1"/>
</dbReference>
<dbReference type="EMBL" id="RYZZ01000001">
    <property type="protein sequence ID" value="RUQ32702.1"/>
    <property type="molecule type" value="Genomic_DNA"/>
</dbReference>
<gene>
    <name evidence="3" type="ORF">ELQ35_01020</name>
</gene>
<protein>
    <submittedName>
        <fullName evidence="3">Tripartite tricarboxylate transporter substrate binding protein</fullName>
    </submittedName>
</protein>
<dbReference type="InterPro" id="IPR042100">
    <property type="entry name" value="Bug_dom1"/>
</dbReference>
<keyword evidence="4" id="KW-1185">Reference proteome</keyword>
<dbReference type="PROSITE" id="PS51257">
    <property type="entry name" value="PROKAR_LIPOPROTEIN"/>
    <property type="match status" value="1"/>
</dbReference>
<evidence type="ECO:0000256" key="2">
    <source>
        <dbReference type="SAM" id="SignalP"/>
    </source>
</evidence>
<reference evidence="3 4" key="1">
    <citation type="submission" date="2018-12" db="EMBL/GenBank/DDBJ databases">
        <title>Bacillus chawlae sp. nov., Bacillus glennii sp. nov., and Bacillus saganii sp. nov. Isolated from the Vehicle Assembly Building at Kennedy Space Center where the Viking Spacecraft were Assembled.</title>
        <authorList>
            <person name="Seuylemezian A."/>
            <person name="Vaishampayan P."/>
        </authorList>
    </citation>
    <scope>NUCLEOTIDE SEQUENCE [LARGE SCALE GENOMIC DNA]</scope>
    <source>
        <strain evidence="3 4">L5</strain>
    </source>
</reference>
<evidence type="ECO:0000256" key="1">
    <source>
        <dbReference type="ARBA" id="ARBA00006987"/>
    </source>
</evidence>
<keyword evidence="2" id="KW-0732">Signal</keyword>
<proteinExistence type="inferred from homology"/>
<dbReference type="Gene3D" id="3.40.190.150">
    <property type="entry name" value="Bordetella uptake gene, domain 1"/>
    <property type="match status" value="1"/>
</dbReference>
<dbReference type="PANTHER" id="PTHR42928:SF5">
    <property type="entry name" value="BLR1237 PROTEIN"/>
    <property type="match status" value="1"/>
</dbReference>
<comment type="similarity">
    <text evidence="1">Belongs to the UPF0065 (bug) family.</text>
</comment>
<feature type="chain" id="PRO_5039714797" evidence="2">
    <location>
        <begin position="29"/>
        <end position="337"/>
    </location>
</feature>
<dbReference type="PIRSF" id="PIRSF017082">
    <property type="entry name" value="YflP"/>
    <property type="match status" value="1"/>
</dbReference>
<dbReference type="CDD" id="cd07012">
    <property type="entry name" value="PBP2_Bug_TTT"/>
    <property type="match status" value="1"/>
</dbReference>
<dbReference type="AlphaFoldDB" id="A0A3S0VQK9"/>
<evidence type="ECO:0000313" key="4">
    <source>
        <dbReference type="Proteomes" id="UP000267430"/>
    </source>
</evidence>
<accession>A0A3S0VQK9</accession>
<dbReference type="Pfam" id="PF03401">
    <property type="entry name" value="TctC"/>
    <property type="match status" value="1"/>
</dbReference>
<comment type="caution">
    <text evidence="3">The sequence shown here is derived from an EMBL/GenBank/DDBJ whole genome shotgun (WGS) entry which is preliminary data.</text>
</comment>
<dbReference type="OrthoDB" id="8881899at2"/>
<dbReference type="Proteomes" id="UP000267430">
    <property type="component" value="Unassembled WGS sequence"/>
</dbReference>
<feature type="signal peptide" evidence="2">
    <location>
        <begin position="1"/>
        <end position="28"/>
    </location>
</feature>